<comment type="caution">
    <text evidence="3">The sequence shown here is derived from an EMBL/GenBank/DDBJ whole genome shotgun (WGS) entry which is preliminary data.</text>
</comment>
<evidence type="ECO:0000256" key="1">
    <source>
        <dbReference type="SAM" id="SignalP"/>
    </source>
</evidence>
<dbReference type="SUPFAM" id="SSF53807">
    <property type="entry name" value="Helical backbone' metal receptor"/>
    <property type="match status" value="1"/>
</dbReference>
<dbReference type="PROSITE" id="PS50983">
    <property type="entry name" value="FE_B12_PBP"/>
    <property type="match status" value="1"/>
</dbReference>
<proteinExistence type="predicted"/>
<feature type="domain" description="Fe/B12 periplasmic-binding" evidence="2">
    <location>
        <begin position="27"/>
        <end position="280"/>
    </location>
</feature>
<dbReference type="Gene3D" id="3.40.50.1980">
    <property type="entry name" value="Nitrogenase molybdenum iron protein domain"/>
    <property type="match status" value="2"/>
</dbReference>
<sequence>MKKTLVMLLALLPVLPQQAQTATESQRIISAGAGVTELIVKLDASSQLVAVDSTSRLPPSLTLPVVGYHRQLASEGLLSLKPTLLIGSDEMGPDTTLKQLQSAGVKIEKLSSRADVATLKQNIQTLGKLLAKEQQAKQLQQAVDAQITALQTGKHGLKKSPRLLYLMIHPGRPPMVAGGNTAASTLITLAGGENPAASLSNYQLLNLESLLAMKPDGLLVSQRSLQQDPKLLEHALPQMMQHPELRQLPLYPVSGQALIAGLNLGTLQAASQLQQKLLEP</sequence>
<dbReference type="PANTHER" id="PTHR30535">
    <property type="entry name" value="VITAMIN B12-BINDING PROTEIN"/>
    <property type="match status" value="1"/>
</dbReference>
<feature type="signal peptide" evidence="1">
    <location>
        <begin position="1"/>
        <end position="19"/>
    </location>
</feature>
<name>A0ABV8CQU0_9GAMM</name>
<organism evidence="3 4">
    <name type="scientific">Pseudaeromonas sharmana</name>
    <dbReference type="NCBI Taxonomy" id="328412"/>
    <lineage>
        <taxon>Bacteria</taxon>
        <taxon>Pseudomonadati</taxon>
        <taxon>Pseudomonadota</taxon>
        <taxon>Gammaproteobacteria</taxon>
        <taxon>Aeromonadales</taxon>
        <taxon>Aeromonadaceae</taxon>
        <taxon>Pseudaeromonas</taxon>
    </lineage>
</organism>
<evidence type="ECO:0000259" key="2">
    <source>
        <dbReference type="PROSITE" id="PS50983"/>
    </source>
</evidence>
<dbReference type="InterPro" id="IPR050902">
    <property type="entry name" value="ABC_Transporter_SBP"/>
</dbReference>
<gene>
    <name evidence="3" type="ORF">ACFOSS_12935</name>
</gene>
<evidence type="ECO:0000313" key="4">
    <source>
        <dbReference type="Proteomes" id="UP001595692"/>
    </source>
</evidence>
<feature type="chain" id="PRO_5046241463" evidence="1">
    <location>
        <begin position="20"/>
        <end position="280"/>
    </location>
</feature>
<dbReference type="Proteomes" id="UP001595692">
    <property type="component" value="Unassembled WGS sequence"/>
</dbReference>
<keyword evidence="1" id="KW-0732">Signal</keyword>
<dbReference type="InterPro" id="IPR002491">
    <property type="entry name" value="ABC_transptr_periplasmic_BD"/>
</dbReference>
<dbReference type="RefSeq" id="WP_377153157.1">
    <property type="nucleotide sequence ID" value="NZ_JBHSAF010000014.1"/>
</dbReference>
<evidence type="ECO:0000313" key="3">
    <source>
        <dbReference type="EMBL" id="MFC3914364.1"/>
    </source>
</evidence>
<keyword evidence="4" id="KW-1185">Reference proteome</keyword>
<reference evidence="4" key="1">
    <citation type="journal article" date="2019" name="Int. J. Syst. Evol. Microbiol.">
        <title>The Global Catalogue of Microorganisms (GCM) 10K type strain sequencing project: providing services to taxonomists for standard genome sequencing and annotation.</title>
        <authorList>
            <consortium name="The Broad Institute Genomics Platform"/>
            <consortium name="The Broad Institute Genome Sequencing Center for Infectious Disease"/>
            <person name="Wu L."/>
            <person name="Ma J."/>
        </authorList>
    </citation>
    <scope>NUCLEOTIDE SEQUENCE [LARGE SCALE GENOMIC DNA]</scope>
    <source>
        <strain evidence="4">CCUG 54939</strain>
    </source>
</reference>
<protein>
    <submittedName>
        <fullName evidence="3">Hemin ABC transporter substrate-binding protein</fullName>
    </submittedName>
</protein>
<accession>A0ABV8CQU0</accession>
<dbReference type="Pfam" id="PF01497">
    <property type="entry name" value="Peripla_BP_2"/>
    <property type="match status" value="1"/>
</dbReference>
<dbReference type="PANTHER" id="PTHR30535:SF4">
    <property type="entry name" value="HEMIN-BINDING PERIPLASMIC PROTEIN HMUT"/>
    <property type="match status" value="1"/>
</dbReference>
<dbReference type="EMBL" id="JBHSAF010000014">
    <property type="protein sequence ID" value="MFC3914364.1"/>
    <property type="molecule type" value="Genomic_DNA"/>
</dbReference>